<protein>
    <submittedName>
        <fullName evidence="3">YhdH/YhfP family quinone oxidoreductase</fullName>
    </submittedName>
</protein>
<feature type="transmembrane region" description="Helical" evidence="1">
    <location>
        <begin position="124"/>
        <end position="146"/>
    </location>
</feature>
<dbReference type="PANTHER" id="PTHR43677">
    <property type="entry name" value="SHORT-CHAIN DEHYDROGENASE/REDUCTASE"/>
    <property type="match status" value="1"/>
</dbReference>
<comment type="caution">
    <text evidence="3">The sequence shown here is derived from an EMBL/GenBank/DDBJ whole genome shotgun (WGS) entry which is preliminary data.</text>
</comment>
<keyword evidence="1" id="KW-0812">Transmembrane</keyword>
<keyword evidence="1" id="KW-1133">Transmembrane helix</keyword>
<dbReference type="Proteomes" id="UP001597427">
    <property type="component" value="Unassembled WGS sequence"/>
</dbReference>
<dbReference type="SUPFAM" id="SSF51735">
    <property type="entry name" value="NAD(P)-binding Rossmann-fold domains"/>
    <property type="match status" value="1"/>
</dbReference>
<keyword evidence="4" id="KW-1185">Reference proteome</keyword>
<dbReference type="InterPro" id="IPR011032">
    <property type="entry name" value="GroES-like_sf"/>
</dbReference>
<dbReference type="Pfam" id="PF00107">
    <property type="entry name" value="ADH_zinc_N"/>
    <property type="match status" value="1"/>
</dbReference>
<keyword evidence="1" id="KW-0472">Membrane</keyword>
<dbReference type="Gene3D" id="3.90.180.10">
    <property type="entry name" value="Medium-chain alcohol dehydrogenases, catalytic domain"/>
    <property type="match status" value="1"/>
</dbReference>
<sequence>MTIYQALEVKQLEDYVTATVADFQLPEPREDEVVVKIAYSSINYKDALATKINGGVIRQYPMVPGIDLAGEIIASKDPHWPIGENVIVTGFNLGVSHPGGYSQVQIVPTAWLVRQPKSLSLRNSMCFGTAGFTAALAVRAITSTIVEKDAMIVVTGATGGVGSIAIGLLSSLGYQNIVALTRKKDTAQWLTTCGAKTICSPEEIVPEKRRPLAKQTIHAIIDTVGGQLLSDLLPSLSYEGKVALCGNAGGIKVETTVLPFILRAIQLIGIDSVAVPIEKRPAIWSFLAEHQQLLATIPLTEVGLTAIKEQADLFLAGTHVGRTIVRIEVEK</sequence>
<gene>
    <name evidence="3" type="ORF">ACFSR0_04365</name>
</gene>
<dbReference type="SUPFAM" id="SSF50129">
    <property type="entry name" value="GroES-like"/>
    <property type="match status" value="1"/>
</dbReference>
<dbReference type="EMBL" id="JBHUMO010000030">
    <property type="protein sequence ID" value="MFD2728662.1"/>
    <property type="molecule type" value="Genomic_DNA"/>
</dbReference>
<evidence type="ECO:0000256" key="1">
    <source>
        <dbReference type="SAM" id="Phobius"/>
    </source>
</evidence>
<dbReference type="InterPro" id="IPR014188">
    <property type="entry name" value="Acrylyl-CoA_reductase_AcuI"/>
</dbReference>
<dbReference type="CDD" id="cd05280">
    <property type="entry name" value="MDR_yhdh_yhfp"/>
    <property type="match status" value="1"/>
</dbReference>
<dbReference type="InterPro" id="IPR013154">
    <property type="entry name" value="ADH-like_N"/>
</dbReference>
<feature type="domain" description="Enoyl reductase (ER)" evidence="2">
    <location>
        <begin position="10"/>
        <end position="325"/>
    </location>
</feature>
<proteinExistence type="predicted"/>
<dbReference type="PANTHER" id="PTHR43677:SF1">
    <property type="entry name" value="ACRYLYL-COA REDUCTASE ACUI-RELATED"/>
    <property type="match status" value="1"/>
</dbReference>
<reference evidence="4" key="1">
    <citation type="journal article" date="2019" name="Int. J. Syst. Evol. Microbiol.">
        <title>The Global Catalogue of Microorganisms (GCM) 10K type strain sequencing project: providing services to taxonomists for standard genome sequencing and annotation.</title>
        <authorList>
            <consortium name="The Broad Institute Genomics Platform"/>
            <consortium name="The Broad Institute Genome Sequencing Center for Infectious Disease"/>
            <person name="Wu L."/>
            <person name="Ma J."/>
        </authorList>
    </citation>
    <scope>NUCLEOTIDE SEQUENCE [LARGE SCALE GENOMIC DNA]</scope>
    <source>
        <strain evidence="4">TISTR 932</strain>
    </source>
</reference>
<dbReference type="NCBIfam" id="TIGR02823">
    <property type="entry name" value="oxido_YhdH"/>
    <property type="match status" value="1"/>
</dbReference>
<dbReference type="SMART" id="SM00829">
    <property type="entry name" value="PKS_ER"/>
    <property type="match status" value="1"/>
</dbReference>
<dbReference type="Gene3D" id="3.40.50.720">
    <property type="entry name" value="NAD(P)-binding Rossmann-like Domain"/>
    <property type="match status" value="1"/>
</dbReference>
<evidence type="ECO:0000259" key="2">
    <source>
        <dbReference type="SMART" id="SM00829"/>
    </source>
</evidence>
<name>A0ABW5TH75_9ENTE</name>
<evidence type="ECO:0000313" key="3">
    <source>
        <dbReference type="EMBL" id="MFD2728662.1"/>
    </source>
</evidence>
<evidence type="ECO:0000313" key="4">
    <source>
        <dbReference type="Proteomes" id="UP001597427"/>
    </source>
</evidence>
<dbReference type="InterPro" id="IPR036291">
    <property type="entry name" value="NAD(P)-bd_dom_sf"/>
</dbReference>
<accession>A0ABW5TH75</accession>
<dbReference type="InterPro" id="IPR020843">
    <property type="entry name" value="ER"/>
</dbReference>
<dbReference type="Pfam" id="PF08240">
    <property type="entry name" value="ADH_N"/>
    <property type="match status" value="1"/>
</dbReference>
<dbReference type="RefSeq" id="WP_379980288.1">
    <property type="nucleotide sequence ID" value="NZ_JBHUMO010000030.1"/>
</dbReference>
<dbReference type="InterPro" id="IPR013149">
    <property type="entry name" value="ADH-like_C"/>
</dbReference>
<dbReference type="InterPro" id="IPR051397">
    <property type="entry name" value="Zn-ADH-like_protein"/>
</dbReference>
<feature type="transmembrane region" description="Helical" evidence="1">
    <location>
        <begin position="152"/>
        <end position="174"/>
    </location>
</feature>
<organism evidence="3 4">
    <name type="scientific">Enterococcus camelliae</name>
    <dbReference type="NCBI Taxonomy" id="453959"/>
    <lineage>
        <taxon>Bacteria</taxon>
        <taxon>Bacillati</taxon>
        <taxon>Bacillota</taxon>
        <taxon>Bacilli</taxon>
        <taxon>Lactobacillales</taxon>
        <taxon>Enterococcaceae</taxon>
        <taxon>Enterococcus</taxon>
    </lineage>
</organism>